<protein>
    <recommendedName>
        <fullName evidence="1">Polymerase nucleotidyl transferase domain-containing protein</fullName>
    </recommendedName>
</protein>
<feature type="domain" description="Polymerase nucleotidyl transferase" evidence="1">
    <location>
        <begin position="51"/>
        <end position="120"/>
    </location>
</feature>
<comment type="caution">
    <text evidence="2">The sequence shown here is derived from an EMBL/GenBank/DDBJ whole genome shotgun (WGS) entry which is preliminary data.</text>
</comment>
<evidence type="ECO:0000313" key="2">
    <source>
        <dbReference type="EMBL" id="OGG69595.1"/>
    </source>
</evidence>
<dbReference type="EMBL" id="MFLP01000030">
    <property type="protein sequence ID" value="OGG69595.1"/>
    <property type="molecule type" value="Genomic_DNA"/>
</dbReference>
<gene>
    <name evidence="2" type="ORF">A3F27_00555</name>
</gene>
<proteinExistence type="predicted"/>
<evidence type="ECO:0000313" key="3">
    <source>
        <dbReference type="Proteomes" id="UP000176689"/>
    </source>
</evidence>
<dbReference type="Pfam" id="PF01909">
    <property type="entry name" value="NTP_transf_2"/>
    <property type="match status" value="1"/>
</dbReference>
<reference evidence="2 3" key="1">
    <citation type="journal article" date="2016" name="Nat. Commun.">
        <title>Thousands of microbial genomes shed light on interconnected biogeochemical processes in an aquifer system.</title>
        <authorList>
            <person name="Anantharaman K."/>
            <person name="Brown C.T."/>
            <person name="Hug L.A."/>
            <person name="Sharon I."/>
            <person name="Castelle C.J."/>
            <person name="Probst A.J."/>
            <person name="Thomas B.C."/>
            <person name="Singh A."/>
            <person name="Wilkins M.J."/>
            <person name="Karaoz U."/>
            <person name="Brodie E.L."/>
            <person name="Williams K.H."/>
            <person name="Hubbard S.S."/>
            <person name="Banfield J.F."/>
        </authorList>
    </citation>
    <scope>NUCLEOTIDE SEQUENCE [LARGE SCALE GENOMIC DNA]</scope>
</reference>
<sequence length="240" mass="27499">MRDSPRRLEDLEGASKRKRLDKINESGILESKRFLLSPDPILRERPRILADIIERLRIKHPEIIGVVFGGSYVKGYANSKSDLDASIFIDEDSVRDAAGTNDPDEKTEKLQYFLDIRKDIQENVRSANLPSRGLLVCLTSKNKIIKACKTGSFSENLVHMFRLAAGKGIYEYRELAISTLEQIGKIGEKRWSELMLGLLMLEWVNSHGPILDKRQNLYPKTLAEGRKYFVEHKPWRAEKS</sequence>
<accession>A0A1F6E7A6</accession>
<dbReference type="InterPro" id="IPR043519">
    <property type="entry name" value="NT_sf"/>
</dbReference>
<dbReference type="GO" id="GO:0016779">
    <property type="term" value="F:nucleotidyltransferase activity"/>
    <property type="evidence" value="ECO:0007669"/>
    <property type="project" value="InterPro"/>
</dbReference>
<dbReference type="Proteomes" id="UP000176689">
    <property type="component" value="Unassembled WGS sequence"/>
</dbReference>
<dbReference type="SUPFAM" id="SSF81301">
    <property type="entry name" value="Nucleotidyltransferase"/>
    <property type="match status" value="1"/>
</dbReference>
<dbReference type="Gene3D" id="3.30.460.10">
    <property type="entry name" value="Beta Polymerase, domain 2"/>
    <property type="match status" value="1"/>
</dbReference>
<name>A0A1F6E7A6_9BACT</name>
<organism evidence="2 3">
    <name type="scientific">Candidatus Kaiserbacteria bacterium RIFCSPHIGHO2_12_FULL_53_13</name>
    <dbReference type="NCBI Taxonomy" id="1798502"/>
    <lineage>
        <taxon>Bacteria</taxon>
        <taxon>Candidatus Kaiseribacteriota</taxon>
    </lineage>
</organism>
<dbReference type="InterPro" id="IPR002934">
    <property type="entry name" value="Polymerase_NTP_transf_dom"/>
</dbReference>
<dbReference type="AlphaFoldDB" id="A0A1F6E7A6"/>
<evidence type="ECO:0000259" key="1">
    <source>
        <dbReference type="Pfam" id="PF01909"/>
    </source>
</evidence>
<dbReference type="CDD" id="cd05403">
    <property type="entry name" value="NT_KNTase_like"/>
    <property type="match status" value="1"/>
</dbReference>